<dbReference type="EMBL" id="CM037158">
    <property type="protein sequence ID" value="KAH7850964.1"/>
    <property type="molecule type" value="Genomic_DNA"/>
</dbReference>
<reference evidence="1 2" key="1">
    <citation type="journal article" date="2021" name="Hortic Res">
        <title>High-quality reference genome and annotation aids understanding of berry development for evergreen blueberry (Vaccinium darrowii).</title>
        <authorList>
            <person name="Yu J."/>
            <person name="Hulse-Kemp A.M."/>
            <person name="Babiker E."/>
            <person name="Staton M."/>
        </authorList>
    </citation>
    <scope>NUCLEOTIDE SEQUENCE [LARGE SCALE GENOMIC DNA]</scope>
    <source>
        <strain evidence="2">cv. NJ 8807/NJ 8810</strain>
        <tissue evidence="1">Young leaf</tissue>
    </source>
</reference>
<gene>
    <name evidence="1" type="ORF">Vadar_005273</name>
</gene>
<keyword evidence="2" id="KW-1185">Reference proteome</keyword>
<comment type="caution">
    <text evidence="1">The sequence shown here is derived from an EMBL/GenBank/DDBJ whole genome shotgun (WGS) entry which is preliminary data.</text>
</comment>
<organism evidence="1 2">
    <name type="scientific">Vaccinium darrowii</name>
    <dbReference type="NCBI Taxonomy" id="229202"/>
    <lineage>
        <taxon>Eukaryota</taxon>
        <taxon>Viridiplantae</taxon>
        <taxon>Streptophyta</taxon>
        <taxon>Embryophyta</taxon>
        <taxon>Tracheophyta</taxon>
        <taxon>Spermatophyta</taxon>
        <taxon>Magnoliopsida</taxon>
        <taxon>eudicotyledons</taxon>
        <taxon>Gunneridae</taxon>
        <taxon>Pentapetalae</taxon>
        <taxon>asterids</taxon>
        <taxon>Ericales</taxon>
        <taxon>Ericaceae</taxon>
        <taxon>Vaccinioideae</taxon>
        <taxon>Vaccinieae</taxon>
        <taxon>Vaccinium</taxon>
    </lineage>
</organism>
<accession>A0ACB7YCX8</accession>
<proteinExistence type="predicted"/>
<sequence>MPPSLSSPLPLTTTTLLLLLLLFSTLLAVTSSSPTTFPNCTTTFSCGHLHNLTYPFTGAHRPPYCGPPQFRLTCKTSPELTTNSLAYRVLTLNPTQQTLVLSRSDLYTTTCTHTFTNSTLDPTAFRYGTGKDLTLAYGCSSLPNSNYTPTNMFSCVVGGVNSSDAFYFVGPLPIDPILRIITRCYVIVTVPLSGDAAQRLTGNKTSLGEALREGFDVSYSNPYAGHCLNCSSIGGQCGFDDSSGKPICICGDRACPIPTMTGGSSDSQVKIILPVVGAILAGIGVGWGIFSCRQRRKSKAAAQAQAKELSSPSTSKSLAPPLTNFSRSIPSYPSSKSDFGKASTYFGVQVFNYSDLEAATNNFDPSRELGEGGFGTVYYGVLQDGRVVAVKRLFENNFKRVEQFMNEVEILTRLRHENLVTLFGCTSKRSRELLLVYEYIPNGTVADHLHGKKANSGLLSWQVSFGVVLVELISSKQAVDTNRDRQDINLANMAMKKIQNHTLHELVDPSLGFETNGVVRRMTTLVAELAFRCLQMEKDMRPSMEEVLKTLKGIKNDESNAQVEVVDIVVDRDAGLSKENPPPMSPDSAGTEKWVSNSSAPNSSS</sequence>
<name>A0ACB7YCX8_9ERIC</name>
<evidence type="ECO:0000313" key="1">
    <source>
        <dbReference type="EMBL" id="KAH7850964.1"/>
    </source>
</evidence>
<protein>
    <submittedName>
        <fullName evidence="1">Uncharacterized protein</fullName>
    </submittedName>
</protein>
<evidence type="ECO:0000313" key="2">
    <source>
        <dbReference type="Proteomes" id="UP000828048"/>
    </source>
</evidence>
<dbReference type="Proteomes" id="UP000828048">
    <property type="component" value="Chromosome 8"/>
</dbReference>